<reference evidence="10" key="1">
    <citation type="submission" date="2025-08" db="UniProtKB">
        <authorList>
            <consortium name="RefSeq"/>
        </authorList>
    </citation>
    <scope>IDENTIFICATION</scope>
    <source>
        <tissue evidence="10">Whole sample</tissue>
    </source>
</reference>
<feature type="transmembrane region" description="Helical" evidence="7">
    <location>
        <begin position="61"/>
        <end position="85"/>
    </location>
</feature>
<evidence type="ECO:0000256" key="5">
    <source>
        <dbReference type="PROSITE-ProRule" id="PRU00581"/>
    </source>
</evidence>
<dbReference type="AlphaFoldDB" id="A0A8B8EIZ0"/>
<dbReference type="GO" id="GO:0016020">
    <property type="term" value="C:membrane"/>
    <property type="evidence" value="ECO:0007669"/>
    <property type="project" value="UniProtKB-SubCell"/>
</dbReference>
<keyword evidence="2 5" id="KW-0812">Transmembrane</keyword>
<dbReference type="PANTHER" id="PTHR22776">
    <property type="entry name" value="MARVEL-CONTAINING POTENTIAL LIPID RAFT-ASSOCIATED PROTEIN"/>
    <property type="match status" value="1"/>
</dbReference>
<protein>
    <submittedName>
        <fullName evidence="10">Plasmolipin-like</fullName>
    </submittedName>
</protein>
<evidence type="ECO:0000256" key="6">
    <source>
        <dbReference type="SAM" id="MobiDB-lite"/>
    </source>
</evidence>
<comment type="subcellular location">
    <subcellularLocation>
        <location evidence="1">Membrane</location>
        <topology evidence="1">Multi-pass membrane protein</topology>
    </subcellularLocation>
</comment>
<keyword evidence="4 5" id="KW-0472">Membrane</keyword>
<dbReference type="Proteomes" id="UP000694844">
    <property type="component" value="Chromosome 5"/>
</dbReference>
<name>A0A8B8EIZ0_CRAVI</name>
<evidence type="ECO:0000256" key="7">
    <source>
        <dbReference type="SAM" id="Phobius"/>
    </source>
</evidence>
<keyword evidence="3 7" id="KW-1133">Transmembrane helix</keyword>
<evidence type="ECO:0000256" key="3">
    <source>
        <dbReference type="ARBA" id="ARBA00022989"/>
    </source>
</evidence>
<dbReference type="Pfam" id="PF01284">
    <property type="entry name" value="MARVEL"/>
    <property type="match status" value="1"/>
</dbReference>
<dbReference type="OrthoDB" id="10028364at2759"/>
<feature type="compositionally biased region" description="Low complexity" evidence="6">
    <location>
        <begin position="158"/>
        <end position="176"/>
    </location>
</feature>
<dbReference type="PROSITE" id="PS51225">
    <property type="entry name" value="MARVEL"/>
    <property type="match status" value="1"/>
</dbReference>
<dbReference type="InterPro" id="IPR008253">
    <property type="entry name" value="Marvel"/>
</dbReference>
<evidence type="ECO:0000256" key="2">
    <source>
        <dbReference type="ARBA" id="ARBA00022692"/>
    </source>
</evidence>
<gene>
    <name evidence="10" type="primary">LOC111134571</name>
</gene>
<evidence type="ECO:0000256" key="4">
    <source>
        <dbReference type="ARBA" id="ARBA00023136"/>
    </source>
</evidence>
<feature type="transmembrane region" description="Helical" evidence="7">
    <location>
        <begin position="36"/>
        <end position="55"/>
    </location>
</feature>
<proteinExistence type="predicted"/>
<evidence type="ECO:0000259" key="8">
    <source>
        <dbReference type="PROSITE" id="PS51225"/>
    </source>
</evidence>
<dbReference type="KEGG" id="cvn:111134571"/>
<feature type="transmembrane region" description="Helical" evidence="7">
    <location>
        <begin position="97"/>
        <end position="119"/>
    </location>
</feature>
<feature type="transmembrane region" description="Helical" evidence="7">
    <location>
        <begin position="125"/>
        <end position="148"/>
    </location>
</feature>
<dbReference type="RefSeq" id="XP_022339413.1">
    <property type="nucleotide sequence ID" value="XM_022483705.1"/>
</dbReference>
<evidence type="ECO:0000256" key="1">
    <source>
        <dbReference type="ARBA" id="ARBA00004141"/>
    </source>
</evidence>
<evidence type="ECO:0000313" key="10">
    <source>
        <dbReference type="RefSeq" id="XP_022339413.1"/>
    </source>
</evidence>
<dbReference type="PANTHER" id="PTHR22776:SF49">
    <property type="entry name" value="MARVEL DOMAIN-CONTAINING PROTEIN"/>
    <property type="match status" value="1"/>
</dbReference>
<feature type="domain" description="MARVEL" evidence="8">
    <location>
        <begin position="26"/>
        <end position="152"/>
    </location>
</feature>
<organism evidence="9 10">
    <name type="scientific">Crassostrea virginica</name>
    <name type="common">Eastern oyster</name>
    <dbReference type="NCBI Taxonomy" id="6565"/>
    <lineage>
        <taxon>Eukaryota</taxon>
        <taxon>Metazoa</taxon>
        <taxon>Spiralia</taxon>
        <taxon>Lophotrochozoa</taxon>
        <taxon>Mollusca</taxon>
        <taxon>Bivalvia</taxon>
        <taxon>Autobranchia</taxon>
        <taxon>Pteriomorphia</taxon>
        <taxon>Ostreida</taxon>
        <taxon>Ostreoidea</taxon>
        <taxon>Ostreidae</taxon>
        <taxon>Crassostrea</taxon>
    </lineage>
</organism>
<keyword evidence="9" id="KW-1185">Reference proteome</keyword>
<dbReference type="InterPro" id="IPR050578">
    <property type="entry name" value="MARVEL-CKLF_proteins"/>
</dbReference>
<dbReference type="GeneID" id="111134571"/>
<sequence length="183" mass="20436">MSTEYVERTETTTTATGDGISLQHGYLRSLKSYLKIGEMVLDLIAFICASVDWWVPLGQGWAQFVFISALITTLIFFIFHLFNVFSKLPGPWIFIEFIYYIVYCVLIFIAVIVCLARGAQYSHGGIIAATVFGMAALALYCVDTFFMYRDWQASKFHAGSSAGGAATTTTTSSHTTYETRTQY</sequence>
<accession>A0A8B8EIZ0</accession>
<evidence type="ECO:0000313" key="9">
    <source>
        <dbReference type="Proteomes" id="UP000694844"/>
    </source>
</evidence>
<feature type="region of interest" description="Disordered" evidence="6">
    <location>
        <begin position="158"/>
        <end position="183"/>
    </location>
</feature>